<dbReference type="Gene3D" id="3.40.309.10">
    <property type="entry name" value="Aldehyde Dehydrogenase, Chain A, domain 2"/>
    <property type="match status" value="1"/>
</dbReference>
<dbReference type="InterPro" id="IPR029510">
    <property type="entry name" value="Ald_DH_CS_GLU"/>
</dbReference>
<dbReference type="InterPro" id="IPR016162">
    <property type="entry name" value="Ald_DH_N"/>
</dbReference>
<protein>
    <submittedName>
        <fullName evidence="6">Aldehyde dehydrogenase</fullName>
    </submittedName>
</protein>
<feature type="active site" evidence="2">
    <location>
        <position position="248"/>
    </location>
</feature>
<evidence type="ECO:0000313" key="7">
    <source>
        <dbReference type="Proteomes" id="UP001589536"/>
    </source>
</evidence>
<comment type="similarity">
    <text evidence="3">Belongs to the aldehyde dehydrogenase family.</text>
</comment>
<evidence type="ECO:0000256" key="3">
    <source>
        <dbReference type="RuleBase" id="RU003345"/>
    </source>
</evidence>
<evidence type="ECO:0000256" key="4">
    <source>
        <dbReference type="SAM" id="MobiDB-lite"/>
    </source>
</evidence>
<dbReference type="PROSITE" id="PS00687">
    <property type="entry name" value="ALDEHYDE_DEHYDR_GLU"/>
    <property type="match status" value="1"/>
</dbReference>
<evidence type="ECO:0000256" key="1">
    <source>
        <dbReference type="ARBA" id="ARBA00023002"/>
    </source>
</evidence>
<accession>A0ABV5UJL3</accession>
<organism evidence="6 7">
    <name type="scientific">Arthrobacter methylotrophus</name>
    <dbReference type="NCBI Taxonomy" id="121291"/>
    <lineage>
        <taxon>Bacteria</taxon>
        <taxon>Bacillati</taxon>
        <taxon>Actinomycetota</taxon>
        <taxon>Actinomycetes</taxon>
        <taxon>Micrococcales</taxon>
        <taxon>Micrococcaceae</taxon>
        <taxon>Arthrobacter</taxon>
    </lineage>
</organism>
<dbReference type="InterPro" id="IPR015590">
    <property type="entry name" value="Aldehyde_DH_dom"/>
</dbReference>
<dbReference type="PANTHER" id="PTHR11699">
    <property type="entry name" value="ALDEHYDE DEHYDROGENASE-RELATED"/>
    <property type="match status" value="1"/>
</dbReference>
<dbReference type="CDD" id="cd07114">
    <property type="entry name" value="ALDH_DhaS"/>
    <property type="match status" value="1"/>
</dbReference>
<name>A0ABV5UJL3_9MICC</name>
<dbReference type="SUPFAM" id="SSF53720">
    <property type="entry name" value="ALDH-like"/>
    <property type="match status" value="1"/>
</dbReference>
<gene>
    <name evidence="6" type="ORF">ACFFPI_00880</name>
</gene>
<sequence>MTDYRMLIGGQRVDATALRRLPVTNPYTGQQIGTIPDASASDVDDAIAAARHAFDNVWSEVSGTRRAELMNRLATLIDDRSDALGLLESQDNGKLLRETTAQARFSARNYRFFGGYADKLYGRTIPLDTPNTLDYTLRQPVGVAALVTAWNSPMQLLANKLAPALAAGNTVVIKPSEHASLTTLVLADLVEEAGFPAGVINIVSGGIECGRAISEHPGLDRISFTGSVPTGQAIAAAAARTLVPVTLELGGKSPNIIFEDANLKRAVTGALVGIFSAGGQTCIAGSRLLVQDSVYDRVVSEIAIRADAIRLGNPLEPATHMGPVANEPQFERITRMIRSGVDAGARMVAGGAVPHATELSEGLFIRPTVFADVDNASSLAQEEIFGPVLSIIPFSDESEAVAIANDSSFGLASGIWTDNLGRAHRVAEKIVAGTVWVNTYRSSAAQAPFGGVGKSGHGRERGEEALDEYLRTKNVMVDLSEETIDPFAAALGEPPIHLQDSDSTKENQP</sequence>
<feature type="region of interest" description="Disordered" evidence="4">
    <location>
        <begin position="490"/>
        <end position="509"/>
    </location>
</feature>
<dbReference type="EMBL" id="JBHMBH010000006">
    <property type="protein sequence ID" value="MFB9712711.1"/>
    <property type="molecule type" value="Genomic_DNA"/>
</dbReference>
<dbReference type="InterPro" id="IPR016163">
    <property type="entry name" value="Ald_DH_C"/>
</dbReference>
<dbReference type="Gene3D" id="3.40.605.10">
    <property type="entry name" value="Aldehyde Dehydrogenase, Chain A, domain 1"/>
    <property type="match status" value="1"/>
</dbReference>
<dbReference type="Pfam" id="PF00171">
    <property type="entry name" value="Aldedh"/>
    <property type="match status" value="1"/>
</dbReference>
<keyword evidence="1 3" id="KW-0560">Oxidoreductase</keyword>
<dbReference type="PROSITE" id="PS00070">
    <property type="entry name" value="ALDEHYDE_DEHYDR_CYS"/>
    <property type="match status" value="1"/>
</dbReference>
<proteinExistence type="inferred from homology"/>
<feature type="domain" description="Aldehyde dehydrogenase" evidence="5">
    <location>
        <begin position="16"/>
        <end position="475"/>
    </location>
</feature>
<dbReference type="InterPro" id="IPR016161">
    <property type="entry name" value="Ald_DH/histidinol_DH"/>
</dbReference>
<dbReference type="Proteomes" id="UP001589536">
    <property type="component" value="Unassembled WGS sequence"/>
</dbReference>
<evidence type="ECO:0000256" key="2">
    <source>
        <dbReference type="PROSITE-ProRule" id="PRU10007"/>
    </source>
</evidence>
<comment type="caution">
    <text evidence="6">The sequence shown here is derived from an EMBL/GenBank/DDBJ whole genome shotgun (WGS) entry which is preliminary data.</text>
</comment>
<evidence type="ECO:0000313" key="6">
    <source>
        <dbReference type="EMBL" id="MFB9712711.1"/>
    </source>
</evidence>
<dbReference type="InterPro" id="IPR016160">
    <property type="entry name" value="Ald_DH_CS_CYS"/>
</dbReference>
<feature type="compositionally biased region" description="Basic and acidic residues" evidence="4">
    <location>
        <begin position="499"/>
        <end position="509"/>
    </location>
</feature>
<evidence type="ECO:0000259" key="5">
    <source>
        <dbReference type="Pfam" id="PF00171"/>
    </source>
</evidence>
<reference evidence="6 7" key="1">
    <citation type="submission" date="2024-09" db="EMBL/GenBank/DDBJ databases">
        <authorList>
            <person name="Sun Q."/>
            <person name="Mori K."/>
        </authorList>
    </citation>
    <scope>NUCLEOTIDE SEQUENCE [LARGE SCALE GENOMIC DNA]</scope>
    <source>
        <strain evidence="6 7">JCM 13519</strain>
    </source>
</reference>
<dbReference type="RefSeq" id="WP_345049781.1">
    <property type="nucleotide sequence ID" value="NZ_BAABED010000001.1"/>
</dbReference>
<keyword evidence="7" id="KW-1185">Reference proteome</keyword>